<dbReference type="Proteomes" id="UP000568380">
    <property type="component" value="Unassembled WGS sequence"/>
</dbReference>
<dbReference type="RefSeq" id="WP_184968338.1">
    <property type="nucleotide sequence ID" value="NZ_JACHIN010000010.1"/>
</dbReference>
<protein>
    <submittedName>
        <fullName evidence="2">Uncharacterized protein</fullName>
    </submittedName>
</protein>
<keyword evidence="1" id="KW-1133">Transmembrane helix</keyword>
<proteinExistence type="predicted"/>
<feature type="transmembrane region" description="Helical" evidence="1">
    <location>
        <begin position="65"/>
        <end position="87"/>
    </location>
</feature>
<feature type="transmembrane region" description="Helical" evidence="1">
    <location>
        <begin position="24"/>
        <end position="44"/>
    </location>
</feature>
<dbReference type="AlphaFoldDB" id="A0A7W8A7X2"/>
<reference evidence="2 3" key="1">
    <citation type="submission" date="2020-08" db="EMBL/GenBank/DDBJ databases">
        <title>Genomic Encyclopedia of Type Strains, Phase IV (KMG-IV): sequencing the most valuable type-strain genomes for metagenomic binning, comparative biology and taxonomic classification.</title>
        <authorList>
            <person name="Goeker M."/>
        </authorList>
    </citation>
    <scope>NUCLEOTIDE SEQUENCE [LARGE SCALE GENOMIC DNA]</scope>
    <source>
        <strain evidence="2 3">DSM 45385</strain>
    </source>
</reference>
<feature type="transmembrane region" description="Helical" evidence="1">
    <location>
        <begin position="99"/>
        <end position="123"/>
    </location>
</feature>
<keyword evidence="1" id="KW-0812">Transmembrane</keyword>
<keyword evidence="1" id="KW-0472">Membrane</keyword>
<name>A0A7W8A7X2_9ACTN</name>
<dbReference type="EMBL" id="JACHIN010000010">
    <property type="protein sequence ID" value="MBB5081179.1"/>
    <property type="molecule type" value="Genomic_DNA"/>
</dbReference>
<sequence>MFGFDPVSDRVVVLISGMDAATRLQGFLIGLGSVAAVVLTFGLISRWGEVFPRWLPVVGGRAVPVMMAVVPGVAGAAVLCVSAPGVLAGAVQHSAWPDGLLFVVLFPCPVWGPLPAAAVYAYWARRRTVTKSL</sequence>
<accession>A0A7W8A7X2</accession>
<organism evidence="2 3">
    <name type="scientific">Nonomuraea endophytica</name>
    <dbReference type="NCBI Taxonomy" id="714136"/>
    <lineage>
        <taxon>Bacteria</taxon>
        <taxon>Bacillati</taxon>
        <taxon>Actinomycetota</taxon>
        <taxon>Actinomycetes</taxon>
        <taxon>Streptosporangiales</taxon>
        <taxon>Streptosporangiaceae</taxon>
        <taxon>Nonomuraea</taxon>
    </lineage>
</organism>
<evidence type="ECO:0000256" key="1">
    <source>
        <dbReference type="SAM" id="Phobius"/>
    </source>
</evidence>
<evidence type="ECO:0000313" key="2">
    <source>
        <dbReference type="EMBL" id="MBB5081179.1"/>
    </source>
</evidence>
<evidence type="ECO:0000313" key="3">
    <source>
        <dbReference type="Proteomes" id="UP000568380"/>
    </source>
</evidence>
<gene>
    <name evidence="2" type="ORF">HNR40_006674</name>
</gene>
<keyword evidence="3" id="KW-1185">Reference proteome</keyword>
<comment type="caution">
    <text evidence="2">The sequence shown here is derived from an EMBL/GenBank/DDBJ whole genome shotgun (WGS) entry which is preliminary data.</text>
</comment>